<dbReference type="EMBL" id="MU274915">
    <property type="protein sequence ID" value="KAI0087992.1"/>
    <property type="molecule type" value="Genomic_DNA"/>
</dbReference>
<accession>A0ACB8U0W2</accession>
<protein>
    <submittedName>
        <fullName evidence="1">Cytochrome P450</fullName>
    </submittedName>
</protein>
<reference evidence="1" key="1">
    <citation type="journal article" date="2021" name="Environ. Microbiol.">
        <title>Gene family expansions and transcriptome signatures uncover fungal adaptations to wood decay.</title>
        <authorList>
            <person name="Hage H."/>
            <person name="Miyauchi S."/>
            <person name="Viragh M."/>
            <person name="Drula E."/>
            <person name="Min B."/>
            <person name="Chaduli D."/>
            <person name="Navarro D."/>
            <person name="Favel A."/>
            <person name="Norest M."/>
            <person name="Lesage-Meessen L."/>
            <person name="Balint B."/>
            <person name="Merenyi Z."/>
            <person name="de Eugenio L."/>
            <person name="Morin E."/>
            <person name="Martinez A.T."/>
            <person name="Baldrian P."/>
            <person name="Stursova M."/>
            <person name="Martinez M.J."/>
            <person name="Novotny C."/>
            <person name="Magnuson J.K."/>
            <person name="Spatafora J.W."/>
            <person name="Maurice S."/>
            <person name="Pangilinan J."/>
            <person name="Andreopoulos W."/>
            <person name="LaButti K."/>
            <person name="Hundley H."/>
            <person name="Na H."/>
            <person name="Kuo A."/>
            <person name="Barry K."/>
            <person name="Lipzen A."/>
            <person name="Henrissat B."/>
            <person name="Riley R."/>
            <person name="Ahrendt S."/>
            <person name="Nagy L.G."/>
            <person name="Grigoriev I.V."/>
            <person name="Martin F."/>
            <person name="Rosso M.N."/>
        </authorList>
    </citation>
    <scope>NUCLEOTIDE SEQUENCE</scope>
    <source>
        <strain evidence="1">CBS 384.51</strain>
    </source>
</reference>
<organism evidence="1 2">
    <name type="scientific">Irpex rosettiformis</name>
    <dbReference type="NCBI Taxonomy" id="378272"/>
    <lineage>
        <taxon>Eukaryota</taxon>
        <taxon>Fungi</taxon>
        <taxon>Dikarya</taxon>
        <taxon>Basidiomycota</taxon>
        <taxon>Agaricomycotina</taxon>
        <taxon>Agaricomycetes</taxon>
        <taxon>Polyporales</taxon>
        <taxon>Irpicaceae</taxon>
        <taxon>Irpex</taxon>
    </lineage>
</organism>
<gene>
    <name evidence="1" type="ORF">BDY19DRAFT_994417</name>
</gene>
<proteinExistence type="predicted"/>
<evidence type="ECO:0000313" key="1">
    <source>
        <dbReference type="EMBL" id="KAI0087992.1"/>
    </source>
</evidence>
<keyword evidence="2" id="KW-1185">Reference proteome</keyword>
<name>A0ACB8U0W2_9APHY</name>
<evidence type="ECO:0000313" key="2">
    <source>
        <dbReference type="Proteomes" id="UP001055072"/>
    </source>
</evidence>
<comment type="caution">
    <text evidence="1">The sequence shown here is derived from an EMBL/GenBank/DDBJ whole genome shotgun (WGS) entry which is preliminary data.</text>
</comment>
<dbReference type="Proteomes" id="UP001055072">
    <property type="component" value="Unassembled WGS sequence"/>
</dbReference>
<sequence>MLGANLLLPRSLPLRGDHREGIIVVIDNTTDVSYHTSSKAQRTRSSQSIGGFLRITCIHSVLTSVPSYSPSCSPLIIAMEGQANVLDPSLMPLIVCATFFFGLYVYFRRQGKAPLLPGPFSLPVIGNLFHYPPEYPWYKFTEWKCQFGDMFRLHGLGNEIVVLNSLDSINDLLVKQGHLYAHRPVFTLATELMGSSRSMAMMSNTKTWQLHRKLAHTAFSQESVKKYMPIQENIATLMSLAFLADPEHFIDHVRLATGRIIMSVTILKWDAQYIDQAEATQVVFTEVARPGASIIDIIPFCESPSRGIFYYEPLNYDSVKYLPESTPFFTFHAQAKMGRAMIHEMTSEKSPPPSFVSDLLSWSEDLYPDRKTFEEAVTWVAGAMYGGGVDTTYSVVLNAILAMMQYPEVQRTAQAELDRIIGDRLPTIADRESTPYLNALIKEAMRWYPPVPLGLAHRSAEDVIYKGFLIPKDAIVVPNVWAVSRVCAPEFPPERFIPERFLQPNYDEIDPNSYIFGFGRRVCPGRYLAGNSTYILIATVVHLFDFKPPRDTAGKELSIDPTWKASLTR</sequence>